<accession>A0ABQ7PSX7</accession>
<name>A0ABQ7PSX7_PLUXY</name>
<dbReference type="Proteomes" id="UP000823941">
    <property type="component" value="Chromosome 29"/>
</dbReference>
<sequence length="113" mass="12076">MVRSSLSGDNCGYCRAVECGAGCVRREGGARSGACAFRPQSLEYTRRGCDRARRASSRRSAVLTAGLGRSVSRDAALVLRPSLEGRLALVHALAHAPPAKEVAPRRPHPVQCY</sequence>
<comment type="caution">
    <text evidence="1">The sequence shown here is derived from an EMBL/GenBank/DDBJ whole genome shotgun (WGS) entry which is preliminary data.</text>
</comment>
<evidence type="ECO:0000313" key="2">
    <source>
        <dbReference type="Proteomes" id="UP000823941"/>
    </source>
</evidence>
<protein>
    <submittedName>
        <fullName evidence="1">Uncharacterized protein</fullName>
    </submittedName>
</protein>
<evidence type="ECO:0000313" key="1">
    <source>
        <dbReference type="EMBL" id="KAG7296072.1"/>
    </source>
</evidence>
<dbReference type="EMBL" id="JAHIBW010000029">
    <property type="protein sequence ID" value="KAG7296072.1"/>
    <property type="molecule type" value="Genomic_DNA"/>
</dbReference>
<gene>
    <name evidence="1" type="ORF">JYU34_021168</name>
</gene>
<proteinExistence type="predicted"/>
<reference evidence="1 2" key="1">
    <citation type="submission" date="2021-06" db="EMBL/GenBank/DDBJ databases">
        <title>A haploid diamondback moth (Plutella xylostella L.) genome assembly resolves 31 chromosomes and identifies a diamide resistance mutation.</title>
        <authorList>
            <person name="Ward C.M."/>
            <person name="Perry K.D."/>
            <person name="Baker G."/>
            <person name="Powis K."/>
            <person name="Heckel D.G."/>
            <person name="Baxter S.W."/>
        </authorList>
    </citation>
    <scope>NUCLEOTIDE SEQUENCE [LARGE SCALE GENOMIC DNA]</scope>
    <source>
        <strain evidence="1 2">LV</strain>
        <tissue evidence="1">Single pupa</tissue>
    </source>
</reference>
<organism evidence="1 2">
    <name type="scientific">Plutella xylostella</name>
    <name type="common">Diamondback moth</name>
    <name type="synonym">Plutella maculipennis</name>
    <dbReference type="NCBI Taxonomy" id="51655"/>
    <lineage>
        <taxon>Eukaryota</taxon>
        <taxon>Metazoa</taxon>
        <taxon>Ecdysozoa</taxon>
        <taxon>Arthropoda</taxon>
        <taxon>Hexapoda</taxon>
        <taxon>Insecta</taxon>
        <taxon>Pterygota</taxon>
        <taxon>Neoptera</taxon>
        <taxon>Endopterygota</taxon>
        <taxon>Lepidoptera</taxon>
        <taxon>Glossata</taxon>
        <taxon>Ditrysia</taxon>
        <taxon>Yponomeutoidea</taxon>
        <taxon>Plutellidae</taxon>
        <taxon>Plutella</taxon>
    </lineage>
</organism>
<keyword evidence="2" id="KW-1185">Reference proteome</keyword>